<reference key="1">
    <citation type="submission" date="2010-11" db="EMBL/GenBank/DDBJ databases">
        <title>The complete sequence of chromosome of Isophaera pallida ATCC 43644.</title>
        <authorList>
            <consortium name="US DOE Joint Genome Institute (JGI-PGF)"/>
            <person name="Lucas S."/>
            <person name="Copeland A."/>
            <person name="Lapidus A."/>
            <person name="Bruce D."/>
            <person name="Goodwin L."/>
            <person name="Pitluck S."/>
            <person name="Kyrpides N."/>
            <person name="Mavromatis K."/>
            <person name="Pagani I."/>
            <person name="Ivanova N."/>
            <person name="Saunders E."/>
            <person name="Brettin T."/>
            <person name="Detter J.C."/>
            <person name="Han C."/>
            <person name="Tapia R."/>
            <person name="Land M."/>
            <person name="Hauser L."/>
            <person name="Markowitz V."/>
            <person name="Cheng J.-F."/>
            <person name="Hugenholtz P."/>
            <person name="Woyke T."/>
            <person name="Wu D."/>
            <person name="Eisen J.A."/>
        </authorList>
    </citation>
    <scope>NUCLEOTIDE SEQUENCE</scope>
    <source>
        <strain>ATCC 43644</strain>
    </source>
</reference>
<dbReference type="Gene3D" id="3.40.1190.20">
    <property type="match status" value="1"/>
</dbReference>
<feature type="domain" description="Carbohydrate kinase PfkB" evidence="3">
    <location>
        <begin position="89"/>
        <end position="345"/>
    </location>
</feature>
<keyword evidence="2" id="KW-0418">Kinase</keyword>
<evidence type="ECO:0000259" key="3">
    <source>
        <dbReference type="Pfam" id="PF00294"/>
    </source>
</evidence>
<proteinExistence type="predicted"/>
<protein>
    <submittedName>
        <fullName evidence="4">PfkB domain protein</fullName>
    </submittedName>
</protein>
<dbReference type="RefSeq" id="WP_013565550.1">
    <property type="nucleotide sequence ID" value="NC_014962.1"/>
</dbReference>
<name>E8QZX1_ISOPI</name>
<gene>
    <name evidence="4" type="ordered locus">Isop_2693</name>
</gene>
<dbReference type="EMBL" id="CP002353">
    <property type="protein sequence ID" value="ADV63262.1"/>
    <property type="molecule type" value="Genomic_DNA"/>
</dbReference>
<dbReference type="OrthoDB" id="264918at2"/>
<dbReference type="eggNOG" id="COG0524">
    <property type="taxonomic scope" value="Bacteria"/>
</dbReference>
<dbReference type="HOGENOM" id="CLU_753938_0_0_0"/>
<reference evidence="4 5" key="2">
    <citation type="journal article" date="2011" name="Stand. Genomic Sci.">
        <title>Complete genome sequence of Isosphaera pallida type strain (IS1B).</title>
        <authorList>
            <consortium name="US DOE Joint Genome Institute (JGI-PGF)"/>
            <person name="Goker M."/>
            <person name="Cleland D."/>
            <person name="Saunders E."/>
            <person name="Lapidus A."/>
            <person name="Nolan M."/>
            <person name="Lucas S."/>
            <person name="Hammon N."/>
            <person name="Deshpande S."/>
            <person name="Cheng J.F."/>
            <person name="Tapia R."/>
            <person name="Han C."/>
            <person name="Goodwin L."/>
            <person name="Pitluck S."/>
            <person name="Liolios K."/>
            <person name="Pagani I."/>
            <person name="Ivanova N."/>
            <person name="Mavromatis K."/>
            <person name="Pati A."/>
            <person name="Chen A."/>
            <person name="Palaniappan K."/>
            <person name="Land M."/>
            <person name="Hauser L."/>
            <person name="Chang Y.J."/>
            <person name="Jeffries C.D."/>
            <person name="Detter J.C."/>
            <person name="Beck B."/>
            <person name="Woyke T."/>
            <person name="Bristow J."/>
            <person name="Eisen J.A."/>
            <person name="Markowitz V."/>
            <person name="Hugenholtz P."/>
            <person name="Kyrpides N.C."/>
            <person name="Klenk H.P."/>
        </authorList>
    </citation>
    <scope>NUCLEOTIDE SEQUENCE [LARGE SCALE GENOMIC DNA]</scope>
    <source>
        <strain evidence="5">ATCC 43644 / DSM 9630 / IS1B</strain>
    </source>
</reference>
<evidence type="ECO:0000256" key="1">
    <source>
        <dbReference type="ARBA" id="ARBA00022679"/>
    </source>
</evidence>
<dbReference type="PANTHER" id="PTHR10584:SF166">
    <property type="entry name" value="RIBOKINASE"/>
    <property type="match status" value="1"/>
</dbReference>
<dbReference type="GO" id="GO:0016301">
    <property type="term" value="F:kinase activity"/>
    <property type="evidence" value="ECO:0007669"/>
    <property type="project" value="UniProtKB-KW"/>
</dbReference>
<dbReference type="SUPFAM" id="SSF53613">
    <property type="entry name" value="Ribokinase-like"/>
    <property type="match status" value="1"/>
</dbReference>
<dbReference type="InterPro" id="IPR029056">
    <property type="entry name" value="Ribokinase-like"/>
</dbReference>
<sequence>MAGGYGLMEPRIWVFGPAYLDRAAFVDRPLLESGLLDRSANGAWTNEVEPERLILEPSDGALVIELPADWPGPFGTVRLDDALGLNGKTRVVKAQSWRDDLGGMGAGLARALGGRLVCALGSERDPVSRRVLELLTTHHIEADPIRVEDRTADWSLVISSGRHGDKLAVGFRGCHTAVETWGERANVEADVVVAASLTNGLASEALNVANAGLRVFAPARRNVLDRDPTIPEFARSIDVLCCNIGEWSLIPESDRRILLKLVPLVSVTSGPQGAHLYPAGQEPLFVPLFPRSHEPLDTNHAGETYAATLVLGLLKEGWHPRQGPTDRAMLERVARRASAAAALVLDLTMFAFPTSEMIDEALARGIV</sequence>
<dbReference type="InterPro" id="IPR011611">
    <property type="entry name" value="PfkB_dom"/>
</dbReference>
<dbReference type="KEGG" id="ipa:Isop_2693"/>
<dbReference type="Proteomes" id="UP000008631">
    <property type="component" value="Chromosome"/>
</dbReference>
<accession>E8QZX1</accession>
<evidence type="ECO:0000313" key="5">
    <source>
        <dbReference type="Proteomes" id="UP000008631"/>
    </source>
</evidence>
<dbReference type="PANTHER" id="PTHR10584">
    <property type="entry name" value="SUGAR KINASE"/>
    <property type="match status" value="1"/>
</dbReference>
<dbReference type="Pfam" id="PF00294">
    <property type="entry name" value="PfkB"/>
    <property type="match status" value="1"/>
</dbReference>
<organism evidence="4 5">
    <name type="scientific">Isosphaera pallida (strain ATCC 43644 / DSM 9630 / IS1B)</name>
    <dbReference type="NCBI Taxonomy" id="575540"/>
    <lineage>
        <taxon>Bacteria</taxon>
        <taxon>Pseudomonadati</taxon>
        <taxon>Planctomycetota</taxon>
        <taxon>Planctomycetia</taxon>
        <taxon>Isosphaerales</taxon>
        <taxon>Isosphaeraceae</taxon>
        <taxon>Isosphaera</taxon>
    </lineage>
</organism>
<dbReference type="InParanoid" id="E8QZX1"/>
<evidence type="ECO:0000313" key="4">
    <source>
        <dbReference type="EMBL" id="ADV63262.1"/>
    </source>
</evidence>
<evidence type="ECO:0000256" key="2">
    <source>
        <dbReference type="ARBA" id="ARBA00022777"/>
    </source>
</evidence>
<keyword evidence="5" id="KW-1185">Reference proteome</keyword>
<dbReference type="STRING" id="575540.Isop_2693"/>
<dbReference type="AlphaFoldDB" id="E8QZX1"/>
<keyword evidence="1" id="KW-0808">Transferase</keyword>